<gene>
    <name evidence="1" type="ORF">ONZ43_g2327</name>
</gene>
<evidence type="ECO:0000313" key="2">
    <source>
        <dbReference type="Proteomes" id="UP001153334"/>
    </source>
</evidence>
<comment type="caution">
    <text evidence="1">The sequence shown here is derived from an EMBL/GenBank/DDBJ whole genome shotgun (WGS) entry which is preliminary data.</text>
</comment>
<dbReference type="EMBL" id="JAPESX010000469">
    <property type="protein sequence ID" value="KAJ8121152.1"/>
    <property type="molecule type" value="Genomic_DNA"/>
</dbReference>
<protein>
    <submittedName>
        <fullName evidence="1">Uncharacterized protein</fullName>
    </submittedName>
</protein>
<sequence length="479" mass="52721">MEAHGKEDVRIFSDSGDHPDSKSLQSMSADDGVVLPPVNETQLVRRIDFRVLPILFIVYVVSFLDRVNVSYALTLGLPEELGLKGSQPNVALTIFFIPFIIFEIPSNLLLKRFRPRFWLSFCVLVFGVVTIGQGFVQNYSSLLATRFLLGLAEAGIFPGSFYLISFWYKQEEAQKRFTVYWSSTIVAGAFGGLLSSAIANLGGVQGLSSWRWVFILEGILTVLVGVVALFSISDFPREAEWLTESERAFLLKKTQSDEPHTVPITSADIKAFLLKPTNWLGALMYFSLLVSAYSVVYFVPSIVKGLGYNTIQTQLHSVPPFAAALGFTIVSAYLSDKIRLRSPFIFLALALLITGLAILLTVHGTEHFSAEYAAISLTTMGSIGIGGHVVCWYVMNLQGHAERSIGSAWMICFGGFGGVVATFAFLKQDSPYYHTGYSINLATASLCVVVHLCYGLLIWRQKKAAARNGGDNAGHHLYM</sequence>
<dbReference type="Proteomes" id="UP001153334">
    <property type="component" value="Unassembled WGS sequence"/>
</dbReference>
<keyword evidence="2" id="KW-1185">Reference proteome</keyword>
<accession>A0ACC2J1F5</accession>
<reference evidence="1" key="1">
    <citation type="submission" date="2022-11" db="EMBL/GenBank/DDBJ databases">
        <title>Genome Sequence of Nemania bipapillata.</title>
        <authorList>
            <person name="Buettner E."/>
        </authorList>
    </citation>
    <scope>NUCLEOTIDE SEQUENCE</scope>
    <source>
        <strain evidence="1">CP14</strain>
    </source>
</reference>
<evidence type="ECO:0000313" key="1">
    <source>
        <dbReference type="EMBL" id="KAJ8121152.1"/>
    </source>
</evidence>
<organism evidence="1 2">
    <name type="scientific">Nemania bipapillata</name>
    <dbReference type="NCBI Taxonomy" id="110536"/>
    <lineage>
        <taxon>Eukaryota</taxon>
        <taxon>Fungi</taxon>
        <taxon>Dikarya</taxon>
        <taxon>Ascomycota</taxon>
        <taxon>Pezizomycotina</taxon>
        <taxon>Sordariomycetes</taxon>
        <taxon>Xylariomycetidae</taxon>
        <taxon>Xylariales</taxon>
        <taxon>Xylariaceae</taxon>
        <taxon>Nemania</taxon>
    </lineage>
</organism>
<proteinExistence type="predicted"/>
<name>A0ACC2J1F5_9PEZI</name>